<dbReference type="RefSeq" id="WP_380966170.1">
    <property type="nucleotide sequence ID" value="NZ_JBHTCO010000014.1"/>
</dbReference>
<accession>A0ABW2PWW7</accession>
<gene>
    <name evidence="1" type="ORF">ACFQRG_11880</name>
</gene>
<dbReference type="Proteomes" id="UP001596505">
    <property type="component" value="Unassembled WGS sequence"/>
</dbReference>
<sequence length="120" mass="14403">MKRWMIWIVFIVFVPVVTSYASSLENQYSFKMTVIMDGKEYEWEYANPDEYEFEKGSRVIKGKEAENKVKMIYQLINVSKKTKVEDMVDALKRHGYKNIDALDVRVINSDEELYTWVWRK</sequence>
<name>A0ABW2PWW7_9BACL</name>
<evidence type="ECO:0000313" key="1">
    <source>
        <dbReference type="EMBL" id="MFC7393654.1"/>
    </source>
</evidence>
<proteinExistence type="predicted"/>
<evidence type="ECO:0000313" key="2">
    <source>
        <dbReference type="Proteomes" id="UP001596505"/>
    </source>
</evidence>
<dbReference type="EMBL" id="JBHTCO010000014">
    <property type="protein sequence ID" value="MFC7393654.1"/>
    <property type="molecule type" value="Genomic_DNA"/>
</dbReference>
<organism evidence="1 2">
    <name type="scientific">Scopulibacillus cellulosilyticus</name>
    <dbReference type="NCBI Taxonomy" id="2665665"/>
    <lineage>
        <taxon>Bacteria</taxon>
        <taxon>Bacillati</taxon>
        <taxon>Bacillota</taxon>
        <taxon>Bacilli</taxon>
        <taxon>Bacillales</taxon>
        <taxon>Sporolactobacillaceae</taxon>
        <taxon>Scopulibacillus</taxon>
    </lineage>
</organism>
<comment type="caution">
    <text evidence="1">The sequence shown here is derived from an EMBL/GenBank/DDBJ whole genome shotgun (WGS) entry which is preliminary data.</text>
</comment>
<keyword evidence="2" id="KW-1185">Reference proteome</keyword>
<reference evidence="2" key="1">
    <citation type="journal article" date="2019" name="Int. J. Syst. Evol. Microbiol.">
        <title>The Global Catalogue of Microorganisms (GCM) 10K type strain sequencing project: providing services to taxonomists for standard genome sequencing and annotation.</title>
        <authorList>
            <consortium name="The Broad Institute Genomics Platform"/>
            <consortium name="The Broad Institute Genome Sequencing Center for Infectious Disease"/>
            <person name="Wu L."/>
            <person name="Ma J."/>
        </authorList>
    </citation>
    <scope>NUCLEOTIDE SEQUENCE [LARGE SCALE GENOMIC DNA]</scope>
    <source>
        <strain evidence="2">CGMCC 1.16305</strain>
    </source>
</reference>
<protein>
    <submittedName>
        <fullName evidence="1">Uncharacterized protein</fullName>
    </submittedName>
</protein>